<dbReference type="AlphaFoldDB" id="A0A9Q8CNU5"/>
<keyword evidence="10" id="KW-0813">Transport</keyword>
<reference evidence="11 12" key="1">
    <citation type="submission" date="2019-01" db="EMBL/GenBank/DDBJ databases">
        <title>Draft genome sequences of the type strains of six Macrococcus species.</title>
        <authorList>
            <person name="Mazhar S."/>
            <person name="Altermann E."/>
            <person name="Hill C."/>
            <person name="Mcauliffe O."/>
        </authorList>
    </citation>
    <scope>NUCLEOTIDE SEQUENCE [LARGE SCALE GENOMIC DNA]</scope>
    <source>
        <strain evidence="11 12">ATCC 51828</strain>
    </source>
</reference>
<evidence type="ECO:0000256" key="6">
    <source>
        <dbReference type="ARBA" id="ARBA00023303"/>
    </source>
</evidence>
<name>A0A9Q8CNU5_9STAP</name>
<dbReference type="InterPro" id="IPR003691">
    <property type="entry name" value="FluC"/>
</dbReference>
<comment type="activity regulation">
    <text evidence="10">Na(+) is not transported, but it plays an essential structural role and its presence is essential for fluoride channel function.</text>
</comment>
<accession>A0A9Q8CNU5</accession>
<feature type="binding site" evidence="10">
    <location>
        <position position="69"/>
    </location>
    <ligand>
        <name>Na(+)</name>
        <dbReference type="ChEBI" id="CHEBI:29101"/>
        <note>structural</note>
    </ligand>
</feature>
<comment type="similarity">
    <text evidence="7 10">Belongs to the fluoride channel Fluc/FEX (TC 1.A.43) family.</text>
</comment>
<evidence type="ECO:0000256" key="2">
    <source>
        <dbReference type="ARBA" id="ARBA00022475"/>
    </source>
</evidence>
<comment type="caution">
    <text evidence="11">The sequence shown here is derived from an EMBL/GenBank/DDBJ whole genome shotgun (WGS) entry which is preliminary data.</text>
</comment>
<dbReference type="PANTHER" id="PTHR28259">
    <property type="entry name" value="FLUORIDE EXPORT PROTEIN 1-RELATED"/>
    <property type="match status" value="1"/>
</dbReference>
<keyword evidence="10" id="KW-0479">Metal-binding</keyword>
<keyword evidence="10" id="KW-0915">Sodium</keyword>
<dbReference type="GO" id="GO:0062054">
    <property type="term" value="F:fluoride channel activity"/>
    <property type="evidence" value="ECO:0007669"/>
    <property type="project" value="UniProtKB-UniRule"/>
</dbReference>
<dbReference type="GO" id="GO:0140114">
    <property type="term" value="P:cellular detoxification of fluoride"/>
    <property type="evidence" value="ECO:0007669"/>
    <property type="project" value="UniProtKB-UniRule"/>
</dbReference>
<evidence type="ECO:0000256" key="8">
    <source>
        <dbReference type="ARBA" id="ARBA00035585"/>
    </source>
</evidence>
<evidence type="ECO:0000256" key="3">
    <source>
        <dbReference type="ARBA" id="ARBA00022692"/>
    </source>
</evidence>
<dbReference type="HAMAP" id="MF_00454">
    <property type="entry name" value="FluC"/>
    <property type="match status" value="1"/>
</dbReference>
<comment type="subcellular location">
    <subcellularLocation>
        <location evidence="1 10">Cell membrane</location>
        <topology evidence="1 10">Multi-pass membrane protein</topology>
    </subcellularLocation>
</comment>
<comment type="function">
    <text evidence="9 10">Fluoride-specific ion channel. Important for reducing fluoride concentration in the cell, thus reducing its toxicity.</text>
</comment>
<keyword evidence="3 10" id="KW-0812">Transmembrane</keyword>
<keyword evidence="4 10" id="KW-1133">Transmembrane helix</keyword>
<evidence type="ECO:0000256" key="5">
    <source>
        <dbReference type="ARBA" id="ARBA00023136"/>
    </source>
</evidence>
<gene>
    <name evidence="10" type="primary">fluC</name>
    <name evidence="10" type="synonym">crcB</name>
    <name evidence="11" type="ORF">ERX40_05470</name>
</gene>
<dbReference type="Proteomes" id="UP000295280">
    <property type="component" value="Unassembled WGS sequence"/>
</dbReference>
<feature type="binding site" evidence="10">
    <location>
        <position position="66"/>
    </location>
    <ligand>
        <name>Na(+)</name>
        <dbReference type="ChEBI" id="CHEBI:29101"/>
        <note>structural</note>
    </ligand>
</feature>
<keyword evidence="10" id="KW-0406">Ion transport</keyword>
<evidence type="ECO:0000256" key="9">
    <source>
        <dbReference type="ARBA" id="ARBA00049940"/>
    </source>
</evidence>
<evidence type="ECO:0000256" key="10">
    <source>
        <dbReference type="HAMAP-Rule" id="MF_00454"/>
    </source>
</evidence>
<keyword evidence="12" id="KW-1185">Reference proteome</keyword>
<proteinExistence type="inferred from homology"/>
<feature type="transmembrane region" description="Helical" evidence="10">
    <location>
        <begin position="88"/>
        <end position="108"/>
    </location>
</feature>
<evidence type="ECO:0000313" key="12">
    <source>
        <dbReference type="Proteomes" id="UP000295280"/>
    </source>
</evidence>
<keyword evidence="5 10" id="KW-0472">Membrane</keyword>
<dbReference type="GO" id="GO:0005886">
    <property type="term" value="C:plasma membrane"/>
    <property type="evidence" value="ECO:0007669"/>
    <property type="project" value="UniProtKB-SubCell"/>
</dbReference>
<feature type="transmembrane region" description="Helical" evidence="10">
    <location>
        <begin position="58"/>
        <end position="76"/>
    </location>
</feature>
<sequence>MKYLSVCLFAFIGGILRYSVSLMTGDLSFIGTFAVNLIGAFVLGFLSTVSFKNADLKAGLTSGLVGSFTTFSTFSMDSIHLLETSPVVGVSYIAGTMIVGLMLSYMGIQAGERLC</sequence>
<protein>
    <recommendedName>
        <fullName evidence="10">Fluoride-specific ion channel FluC</fullName>
    </recommendedName>
</protein>
<dbReference type="OrthoDB" id="9799631at2"/>
<organism evidence="11 12">
    <name type="scientific">Macrococcus carouselicus</name>
    <dbReference type="NCBI Taxonomy" id="69969"/>
    <lineage>
        <taxon>Bacteria</taxon>
        <taxon>Bacillati</taxon>
        <taxon>Bacillota</taxon>
        <taxon>Bacilli</taxon>
        <taxon>Bacillales</taxon>
        <taxon>Staphylococcaceae</taxon>
        <taxon>Macrococcus</taxon>
    </lineage>
</organism>
<evidence type="ECO:0000313" key="11">
    <source>
        <dbReference type="EMBL" id="TDM04621.1"/>
    </source>
</evidence>
<evidence type="ECO:0000256" key="1">
    <source>
        <dbReference type="ARBA" id="ARBA00004651"/>
    </source>
</evidence>
<dbReference type="EMBL" id="SCWD01000001">
    <property type="protein sequence ID" value="TDM04621.1"/>
    <property type="molecule type" value="Genomic_DNA"/>
</dbReference>
<dbReference type="GO" id="GO:0046872">
    <property type="term" value="F:metal ion binding"/>
    <property type="evidence" value="ECO:0007669"/>
    <property type="project" value="UniProtKB-KW"/>
</dbReference>
<keyword evidence="2 10" id="KW-1003">Cell membrane</keyword>
<comment type="catalytic activity">
    <reaction evidence="8">
        <text>fluoride(in) = fluoride(out)</text>
        <dbReference type="Rhea" id="RHEA:76159"/>
        <dbReference type="ChEBI" id="CHEBI:17051"/>
    </reaction>
    <physiologicalReaction direction="left-to-right" evidence="8">
        <dbReference type="Rhea" id="RHEA:76160"/>
    </physiologicalReaction>
</comment>
<dbReference type="Pfam" id="PF02537">
    <property type="entry name" value="CRCB"/>
    <property type="match status" value="1"/>
</dbReference>
<dbReference type="PANTHER" id="PTHR28259:SF1">
    <property type="entry name" value="FLUORIDE EXPORT PROTEIN 1-RELATED"/>
    <property type="match status" value="1"/>
</dbReference>
<feature type="transmembrane region" description="Helical" evidence="10">
    <location>
        <begin position="27"/>
        <end position="46"/>
    </location>
</feature>
<dbReference type="RefSeq" id="WP_133417479.1">
    <property type="nucleotide sequence ID" value="NZ_SCWD01000001.1"/>
</dbReference>
<evidence type="ECO:0000256" key="4">
    <source>
        <dbReference type="ARBA" id="ARBA00022989"/>
    </source>
</evidence>
<evidence type="ECO:0000256" key="7">
    <source>
        <dbReference type="ARBA" id="ARBA00035120"/>
    </source>
</evidence>
<keyword evidence="6 10" id="KW-0407">Ion channel</keyword>